<feature type="region of interest" description="Disordered" evidence="1">
    <location>
        <begin position="158"/>
        <end position="184"/>
    </location>
</feature>
<sequence length="356" mass="38866">MIIKAPTDRHGQITTEFITLPAPKPSTIITATPVTETPVITDPQPVKVSSSNPEPPRIVEALTRTGAYVNIHDAEGVSLSPTKDDTAGKNHICSKPPSPKSTREPKPETNELNSNADIIPFIPNFQTPGILKSKCQQDFNKLGSNKVAEVMRMFTGRNANETNGDPINSSNDVTKSHTNKVKRSDSYKLANSPLMPIKKLLKLDSFGNGAKKVNSFEMIQAEIAADLLREEINYPSTVSPKLGQKNIFENLSTCECNVNDSFPVRSFESQLSALTLSPLTTPLPKRQSIAFVPNTRDTALDMLTAILDSSPDDICILHTPPSYISPSSKVTVPVDGSMHRARILSISESEYGTEIW</sequence>
<dbReference type="Proteomes" id="UP000053268">
    <property type="component" value="Unassembled WGS sequence"/>
</dbReference>
<feature type="compositionally biased region" description="Polar residues" evidence="1">
    <location>
        <begin position="158"/>
        <end position="173"/>
    </location>
</feature>
<dbReference type="EMBL" id="KQ458665">
    <property type="protein sequence ID" value="KPJ05610.1"/>
    <property type="molecule type" value="Genomic_DNA"/>
</dbReference>
<name>A0A0N1IEB9_PAPXU</name>
<dbReference type="AlphaFoldDB" id="A0A0N1IEB9"/>
<accession>A0A0N1IEB9</accession>
<evidence type="ECO:0000256" key="1">
    <source>
        <dbReference type="SAM" id="MobiDB-lite"/>
    </source>
</evidence>
<reference evidence="2 3" key="1">
    <citation type="journal article" date="2015" name="Nat. Commun.">
        <title>Outbred genome sequencing and CRISPR/Cas9 gene editing in butterflies.</title>
        <authorList>
            <person name="Li X."/>
            <person name="Fan D."/>
            <person name="Zhang W."/>
            <person name="Liu G."/>
            <person name="Zhang L."/>
            <person name="Zhao L."/>
            <person name="Fang X."/>
            <person name="Chen L."/>
            <person name="Dong Y."/>
            <person name="Chen Y."/>
            <person name="Ding Y."/>
            <person name="Zhao R."/>
            <person name="Feng M."/>
            <person name="Zhu Y."/>
            <person name="Feng Y."/>
            <person name="Jiang X."/>
            <person name="Zhu D."/>
            <person name="Xiang H."/>
            <person name="Feng X."/>
            <person name="Li S."/>
            <person name="Wang J."/>
            <person name="Zhang G."/>
            <person name="Kronforst M.R."/>
            <person name="Wang W."/>
        </authorList>
    </citation>
    <scope>NUCLEOTIDE SEQUENCE [LARGE SCALE GENOMIC DNA]</scope>
    <source>
        <strain evidence="2">Ya'a_city_454_Px</strain>
        <tissue evidence="2">Whole body</tissue>
    </source>
</reference>
<gene>
    <name evidence="2" type="ORF">RR46_01672</name>
</gene>
<keyword evidence="3" id="KW-1185">Reference proteome</keyword>
<proteinExistence type="predicted"/>
<organism evidence="2 3">
    <name type="scientific">Papilio xuthus</name>
    <name type="common">Asian swallowtail butterfly</name>
    <dbReference type="NCBI Taxonomy" id="66420"/>
    <lineage>
        <taxon>Eukaryota</taxon>
        <taxon>Metazoa</taxon>
        <taxon>Ecdysozoa</taxon>
        <taxon>Arthropoda</taxon>
        <taxon>Hexapoda</taxon>
        <taxon>Insecta</taxon>
        <taxon>Pterygota</taxon>
        <taxon>Neoptera</taxon>
        <taxon>Endopterygota</taxon>
        <taxon>Lepidoptera</taxon>
        <taxon>Glossata</taxon>
        <taxon>Ditrysia</taxon>
        <taxon>Papilionoidea</taxon>
        <taxon>Papilionidae</taxon>
        <taxon>Papilioninae</taxon>
        <taxon>Papilio</taxon>
    </lineage>
</organism>
<evidence type="ECO:0000313" key="2">
    <source>
        <dbReference type="EMBL" id="KPJ05610.1"/>
    </source>
</evidence>
<protein>
    <submittedName>
        <fullName evidence="2">Uncharacterized protein</fullName>
    </submittedName>
</protein>
<feature type="region of interest" description="Disordered" evidence="1">
    <location>
        <begin position="76"/>
        <end position="115"/>
    </location>
</feature>
<evidence type="ECO:0000313" key="3">
    <source>
        <dbReference type="Proteomes" id="UP000053268"/>
    </source>
</evidence>